<feature type="transmembrane region" description="Helical" evidence="9">
    <location>
        <begin position="154"/>
        <end position="176"/>
    </location>
</feature>
<feature type="region of interest" description="Disordered" evidence="8">
    <location>
        <begin position="410"/>
        <end position="442"/>
    </location>
</feature>
<evidence type="ECO:0000256" key="3">
    <source>
        <dbReference type="ARBA" id="ARBA00022692"/>
    </source>
</evidence>
<evidence type="ECO:0000259" key="11">
    <source>
        <dbReference type="PROSITE" id="PS50929"/>
    </source>
</evidence>
<evidence type="ECO:0000256" key="2">
    <source>
        <dbReference type="ARBA" id="ARBA00022448"/>
    </source>
</evidence>
<dbReference type="FunFam" id="3.40.50.300:FF:001354">
    <property type="entry name" value="ATP-binding cassette (ABC) transporter, putative"/>
    <property type="match status" value="1"/>
</dbReference>
<evidence type="ECO:0000256" key="6">
    <source>
        <dbReference type="ARBA" id="ARBA00022989"/>
    </source>
</evidence>
<protein>
    <submittedName>
        <fullName evidence="12">Uncharacterized protein</fullName>
    </submittedName>
</protein>
<keyword evidence="6 9" id="KW-1133">Transmembrane helix</keyword>
<evidence type="ECO:0000256" key="9">
    <source>
        <dbReference type="SAM" id="Phobius"/>
    </source>
</evidence>
<dbReference type="PANTHER" id="PTHR24223:SF415">
    <property type="entry name" value="FI20190P1"/>
    <property type="match status" value="1"/>
</dbReference>
<evidence type="ECO:0000259" key="10">
    <source>
        <dbReference type="PROSITE" id="PS50893"/>
    </source>
</evidence>
<reference evidence="12 13" key="1">
    <citation type="submission" date="2014-04" db="EMBL/GenBank/DDBJ databases">
        <authorList>
            <consortium name="DOE Joint Genome Institute"/>
            <person name="Kuo A."/>
            <person name="Zuccaro A."/>
            <person name="Kohler A."/>
            <person name="Nagy L.G."/>
            <person name="Floudas D."/>
            <person name="Copeland A."/>
            <person name="Barry K.W."/>
            <person name="Cichocki N."/>
            <person name="Veneault-Fourrey C."/>
            <person name="LaButti K."/>
            <person name="Lindquist E.A."/>
            <person name="Lipzen A."/>
            <person name="Lundell T."/>
            <person name="Morin E."/>
            <person name="Murat C."/>
            <person name="Sun H."/>
            <person name="Tunlid A."/>
            <person name="Henrissat B."/>
            <person name="Grigoriev I.V."/>
            <person name="Hibbett D.S."/>
            <person name="Martin F."/>
            <person name="Nordberg H.P."/>
            <person name="Cantor M.N."/>
            <person name="Hua S.X."/>
        </authorList>
    </citation>
    <scope>NUCLEOTIDE SEQUENCE [LARGE SCALE GENOMIC DNA]</scope>
    <source>
        <strain evidence="12 13">MAFF 305830</strain>
    </source>
</reference>
<dbReference type="Pfam" id="PF00664">
    <property type="entry name" value="ABC_membrane"/>
    <property type="match status" value="2"/>
</dbReference>
<dbReference type="InterPro" id="IPR003593">
    <property type="entry name" value="AAA+_ATPase"/>
</dbReference>
<feature type="transmembrane region" description="Helical" evidence="9">
    <location>
        <begin position="1325"/>
        <end position="1349"/>
    </location>
</feature>
<gene>
    <name evidence="12" type="ORF">M408DRAFT_329224</name>
</gene>
<dbReference type="CDD" id="cd18596">
    <property type="entry name" value="ABC_6TM_VMR1_D1_like"/>
    <property type="match status" value="1"/>
</dbReference>
<dbReference type="InterPro" id="IPR003439">
    <property type="entry name" value="ABC_transporter-like_ATP-bd"/>
</dbReference>
<evidence type="ECO:0000256" key="4">
    <source>
        <dbReference type="ARBA" id="ARBA00022741"/>
    </source>
</evidence>
<feature type="transmembrane region" description="Helical" evidence="9">
    <location>
        <begin position="1132"/>
        <end position="1158"/>
    </location>
</feature>
<dbReference type="OrthoDB" id="3258101at2759"/>
<dbReference type="SMART" id="SM00382">
    <property type="entry name" value="AAA"/>
    <property type="match status" value="2"/>
</dbReference>
<dbReference type="SUPFAM" id="SSF90123">
    <property type="entry name" value="ABC transporter transmembrane region"/>
    <property type="match status" value="2"/>
</dbReference>
<feature type="transmembrane region" description="Helical" evidence="9">
    <location>
        <begin position="196"/>
        <end position="216"/>
    </location>
</feature>
<dbReference type="GO" id="GO:0140359">
    <property type="term" value="F:ABC-type transporter activity"/>
    <property type="evidence" value="ECO:0007669"/>
    <property type="project" value="InterPro"/>
</dbReference>
<evidence type="ECO:0000256" key="7">
    <source>
        <dbReference type="ARBA" id="ARBA00023136"/>
    </source>
</evidence>
<feature type="domain" description="ABC transmembrane type-1" evidence="11">
    <location>
        <begin position="315"/>
        <end position="633"/>
    </location>
</feature>
<dbReference type="PROSITE" id="PS00211">
    <property type="entry name" value="ABC_TRANSPORTER_1"/>
    <property type="match status" value="2"/>
</dbReference>
<proteinExistence type="predicted"/>
<dbReference type="InterPro" id="IPR017871">
    <property type="entry name" value="ABC_transporter-like_CS"/>
</dbReference>
<dbReference type="Pfam" id="PF00005">
    <property type="entry name" value="ABC_tran"/>
    <property type="match status" value="2"/>
</dbReference>
<name>A0A0C3BBC8_SERVB</name>
<evidence type="ECO:0000313" key="12">
    <source>
        <dbReference type="EMBL" id="KIM28771.1"/>
    </source>
</evidence>
<feature type="domain" description="ABC transporter" evidence="10">
    <location>
        <begin position="1438"/>
        <end position="1706"/>
    </location>
</feature>
<dbReference type="Gene3D" id="1.20.1560.10">
    <property type="entry name" value="ABC transporter type 1, transmembrane domain"/>
    <property type="match status" value="2"/>
</dbReference>
<evidence type="ECO:0000256" key="1">
    <source>
        <dbReference type="ARBA" id="ARBA00004370"/>
    </source>
</evidence>
<evidence type="ECO:0000313" key="13">
    <source>
        <dbReference type="Proteomes" id="UP000054097"/>
    </source>
</evidence>
<organism evidence="12 13">
    <name type="scientific">Serendipita vermifera MAFF 305830</name>
    <dbReference type="NCBI Taxonomy" id="933852"/>
    <lineage>
        <taxon>Eukaryota</taxon>
        <taxon>Fungi</taxon>
        <taxon>Dikarya</taxon>
        <taxon>Basidiomycota</taxon>
        <taxon>Agaricomycotina</taxon>
        <taxon>Agaricomycetes</taxon>
        <taxon>Sebacinales</taxon>
        <taxon>Serendipitaceae</taxon>
        <taxon>Serendipita</taxon>
    </lineage>
</organism>
<feature type="transmembrane region" description="Helical" evidence="9">
    <location>
        <begin position="126"/>
        <end position="142"/>
    </location>
</feature>
<dbReference type="STRING" id="933852.A0A0C3BBC8"/>
<keyword evidence="3 9" id="KW-0812">Transmembrane</keyword>
<keyword evidence="2" id="KW-0813">Transport</keyword>
<feature type="transmembrane region" description="Helical" evidence="9">
    <location>
        <begin position="464"/>
        <end position="485"/>
    </location>
</feature>
<dbReference type="SUPFAM" id="SSF52540">
    <property type="entry name" value="P-loop containing nucleoside triphosphate hydrolases"/>
    <property type="match status" value="2"/>
</dbReference>
<comment type="subcellular location">
    <subcellularLocation>
        <location evidence="1">Membrane</location>
    </subcellularLocation>
</comment>
<dbReference type="InterPro" id="IPR027417">
    <property type="entry name" value="P-loop_NTPase"/>
</dbReference>
<dbReference type="EMBL" id="KN824291">
    <property type="protein sequence ID" value="KIM28771.1"/>
    <property type="molecule type" value="Genomic_DNA"/>
</dbReference>
<keyword evidence="4" id="KW-0547">Nucleotide-binding</keyword>
<feature type="transmembrane region" description="Helical" evidence="9">
    <location>
        <begin position="491"/>
        <end position="510"/>
    </location>
</feature>
<dbReference type="GO" id="GO:0016887">
    <property type="term" value="F:ATP hydrolysis activity"/>
    <property type="evidence" value="ECO:0007669"/>
    <property type="project" value="InterPro"/>
</dbReference>
<dbReference type="GO" id="GO:0005524">
    <property type="term" value="F:ATP binding"/>
    <property type="evidence" value="ECO:0007669"/>
    <property type="project" value="UniProtKB-KW"/>
</dbReference>
<evidence type="ECO:0000256" key="8">
    <source>
        <dbReference type="SAM" id="MobiDB-lite"/>
    </source>
</evidence>
<dbReference type="InterPro" id="IPR050173">
    <property type="entry name" value="ABC_transporter_C-like"/>
</dbReference>
<dbReference type="PROSITE" id="PS50929">
    <property type="entry name" value="ABC_TM1F"/>
    <property type="match status" value="2"/>
</dbReference>
<dbReference type="PANTHER" id="PTHR24223">
    <property type="entry name" value="ATP-BINDING CASSETTE SUB-FAMILY C"/>
    <property type="match status" value="1"/>
</dbReference>
<dbReference type="PROSITE" id="PS50893">
    <property type="entry name" value="ABC_TRANSPORTER_2"/>
    <property type="match status" value="2"/>
</dbReference>
<feature type="compositionally biased region" description="Low complexity" evidence="8">
    <location>
        <begin position="424"/>
        <end position="433"/>
    </location>
</feature>
<feature type="transmembrane region" description="Helical" evidence="9">
    <location>
        <begin position="1369"/>
        <end position="1388"/>
    </location>
</feature>
<feature type="transmembrane region" description="Helical" evidence="9">
    <location>
        <begin position="1045"/>
        <end position="1066"/>
    </location>
</feature>
<accession>A0A0C3BBC8</accession>
<feature type="domain" description="ABC transporter" evidence="10">
    <location>
        <begin position="750"/>
        <end position="1002"/>
    </location>
</feature>
<dbReference type="CDD" id="cd03244">
    <property type="entry name" value="ABCC_MRP_domain2"/>
    <property type="match status" value="1"/>
</dbReference>
<evidence type="ECO:0000256" key="5">
    <source>
        <dbReference type="ARBA" id="ARBA00022840"/>
    </source>
</evidence>
<feature type="transmembrane region" description="Helical" evidence="9">
    <location>
        <begin position="607"/>
        <end position="632"/>
    </location>
</feature>
<keyword evidence="13" id="KW-1185">Reference proteome</keyword>
<feature type="transmembrane region" description="Helical" evidence="9">
    <location>
        <begin position="574"/>
        <end position="595"/>
    </location>
</feature>
<keyword evidence="7 9" id="KW-0472">Membrane</keyword>
<feature type="transmembrane region" description="Helical" evidence="9">
    <location>
        <begin position="90"/>
        <end position="114"/>
    </location>
</feature>
<dbReference type="CDD" id="cd18604">
    <property type="entry name" value="ABC_6TM_VMR1_D2_like"/>
    <property type="match status" value="1"/>
</dbReference>
<dbReference type="HOGENOM" id="CLU_000604_27_6_1"/>
<keyword evidence="5" id="KW-0067">ATP-binding</keyword>
<feature type="transmembrane region" description="Helical" evidence="9">
    <location>
        <begin position="18"/>
        <end position="37"/>
    </location>
</feature>
<dbReference type="Proteomes" id="UP000054097">
    <property type="component" value="Unassembled WGS sequence"/>
</dbReference>
<dbReference type="Gene3D" id="3.40.50.300">
    <property type="entry name" value="P-loop containing nucleotide triphosphate hydrolases"/>
    <property type="match status" value="2"/>
</dbReference>
<dbReference type="InterPro" id="IPR036640">
    <property type="entry name" value="ABC1_TM_sf"/>
</dbReference>
<sequence length="1716" mass="190540">MPVKLLQTLLEYQNSDPLWLKVPILSLVVFLIVWTVAPIKKSAIVRRVFRPFKTYIKIHEAEALMQGHKTPVRASMQTTTSHRLPRGRSLIYASLGLCQALVWSSIFWYSLIAMPLNLPSNDDHELLASSFVCGFAWTYATLRPAMHPKSTPPYDLFAIYCLLLLKAIEAIGVMAYQSYVYQINIFSYGIDLFASLLNFSVVVLLLIVVFTTHIAIPGETSGISREAIGTTISPEDYTTLWKWITFGWMTQLTKRESLYKEEDVWDLSPMMATKALYTKYAEVGKAYRDPSGKVTPSSFFWHWWACNSLDIILEFCLSMLSLLLDFASPLFLKLILDCITRLGRETSPVEARKLRAQAMIYAIAAFACSIAKAGSDLHHLFYGRRAATRTRNEVMVAIYDKAMRRRDVITPPAATDTKKGGDKNGPPAGGADAPKAEGEKKKEGADLGKLVNLMSTDTRTLERWVYMAYWFYSAPIQLVLSVVFLYQLLGWSAFAGVIIFVIIAPLNHLLSDKAMKIYQSMQEARDNKMSVLNEMVSEIKFIKFLASEDGWMKRAFEARAVELKLIRLSGYVDVLFSFVWNCAPVGVALLSFWAYTWNGHRLSVATAFTAVQLFAMLSQPLGALPMAFVQYLRLKVSIERIAAFMSEDEIDDEASSLKRNDTKLGREATDETMVENDKFGILNGFFLWSPPRKDDDEDKAKKAPKKKPWWRTKFWLKATVAEPVPSTIVSEITNPAIPPVNPVEEGDPIVDSSTVASGAVTPLPSSAADERQFELRDINIIFPPGELSLVTGPTASGKTALLRALLGEMYTMPTSEGSQPTQIFLPKYPTVLDKSTGLRNYVSYAAQTPWLEHLTIKENILFGSEFDEARYKQVLECCALNPDLDALEDGDETEIGERGVSLSGGQKARVALARAVYAPTKYVLLDDPLSAVDSHTARFLTDRLLQGPLLAHRTVILVTHHVELVLPGAGYIIRMLDGRIDTQGSVSELRKRGILQEIAAQEKKEIIASPEDAKVDEAPEKEKKKAKKLIEEEERAQGRVKWKIYVAYIKASAYATWVALLLFTFLGTAMEIGQKVWMQIWGDAYETAPAYTFSDLSLHIQKAERILFPVATLFSEQTIKTQALPSADEHPLFYVGGLALIGLLDILFAMFASIVLILGTYRASEILFEQLLRGVMRATMRWQDTTPTGRILNRLSKDFETIDTAIGMSFSITLKCLCSVLLSVLTVIAISPVFIIPGTFIAFTYVSISKIYLETSRPLKRLDSTTLSPIFASYRTTLEGLVTIRAFSAEHRFIDRMINKLDVTTKCYWSYWMMNRWTLVRFDSLGALTVLIVMSIVVAFGGNTAPQIINLFGSKVVAFQGKTGVSSGFEGLVIVSAMGFTMSVYWACRFLTQLELDLNSVERITEYLTLPQEPPYIIESNRPPAHWPSGTSSQEGFISVENLVIKYAPDLPPVLRGVSFQIKAQERVGLVGRTGSGKSTLATALLRFVEPDSGQIIIDGIDITSIGLFDLRSRVTFIQQDSVLFSGTIRENLDPFGDHTDEACLDVLRRVGLIDPSPTSTRPASIINADPAVNAEASPPSPTSTAGGDAAKQAIIKLDTTVTSSGSNFSHGQRQLIALARALLRKTSVVIMDEATSSIDFETDTKIQEALREEFGSSCVITIAHRLQTIMDYDRVIVMDAGTIVENGSPSELLADTDGVFHSMCVKAGITGAKES</sequence>
<dbReference type="InterPro" id="IPR011527">
    <property type="entry name" value="ABC1_TM_dom"/>
</dbReference>
<dbReference type="GO" id="GO:0016020">
    <property type="term" value="C:membrane"/>
    <property type="evidence" value="ECO:0007669"/>
    <property type="project" value="UniProtKB-SubCell"/>
</dbReference>
<dbReference type="CDD" id="cd03250">
    <property type="entry name" value="ABCC_MRP_domain1"/>
    <property type="match status" value="1"/>
</dbReference>
<reference evidence="13" key="2">
    <citation type="submission" date="2015-01" db="EMBL/GenBank/DDBJ databases">
        <title>Evolutionary Origins and Diversification of the Mycorrhizal Mutualists.</title>
        <authorList>
            <consortium name="DOE Joint Genome Institute"/>
            <consortium name="Mycorrhizal Genomics Consortium"/>
            <person name="Kohler A."/>
            <person name="Kuo A."/>
            <person name="Nagy L.G."/>
            <person name="Floudas D."/>
            <person name="Copeland A."/>
            <person name="Barry K.W."/>
            <person name="Cichocki N."/>
            <person name="Veneault-Fourrey C."/>
            <person name="LaButti K."/>
            <person name="Lindquist E.A."/>
            <person name="Lipzen A."/>
            <person name="Lundell T."/>
            <person name="Morin E."/>
            <person name="Murat C."/>
            <person name="Riley R."/>
            <person name="Ohm R."/>
            <person name="Sun H."/>
            <person name="Tunlid A."/>
            <person name="Henrissat B."/>
            <person name="Grigoriev I.V."/>
            <person name="Hibbett D.S."/>
            <person name="Martin F."/>
        </authorList>
    </citation>
    <scope>NUCLEOTIDE SEQUENCE [LARGE SCALE GENOMIC DNA]</scope>
    <source>
        <strain evidence="13">MAFF 305830</strain>
    </source>
</reference>
<feature type="domain" description="ABC transmembrane type-1" evidence="11">
    <location>
        <begin position="1058"/>
        <end position="1349"/>
    </location>
</feature>